<dbReference type="Proteomes" id="UP000789920">
    <property type="component" value="Unassembled WGS sequence"/>
</dbReference>
<evidence type="ECO:0000313" key="2">
    <source>
        <dbReference type="Proteomes" id="UP000789920"/>
    </source>
</evidence>
<evidence type="ECO:0000313" key="1">
    <source>
        <dbReference type="EMBL" id="CAG8749302.1"/>
    </source>
</evidence>
<reference evidence="1" key="1">
    <citation type="submission" date="2021-06" db="EMBL/GenBank/DDBJ databases">
        <authorList>
            <person name="Kallberg Y."/>
            <person name="Tangrot J."/>
            <person name="Rosling A."/>
        </authorList>
    </citation>
    <scope>NUCLEOTIDE SEQUENCE</scope>
    <source>
        <strain evidence="1">MA461A</strain>
    </source>
</reference>
<proteinExistence type="predicted"/>
<keyword evidence="2" id="KW-1185">Reference proteome</keyword>
<name>A0ACA9QEI1_9GLOM</name>
<protein>
    <submittedName>
        <fullName evidence="1">21042_t:CDS:1</fullName>
    </submittedName>
</protein>
<sequence length="226" mass="25342">KSLTNKSNAKAVCKCCIDQVGELAIAQVIQVCFITNKAKLCRAHLANCEAFKTKYMNEEVTEILSQSVPEDFHKNDESLSEDEEETISKSSSSTKRQKNSISIKTKLSTKYQQSITSYYNGRPISHKDKAQFEHLLLRMIISNGLSFAYIENEDTRAVFEFVCPGITLPSRKTIGEQVLLNITTILHNNIIKLAQKDSDGVIATFDSWTNVKQENIWGVVLVTSEG</sequence>
<gene>
    <name evidence="1" type="ORF">RPERSI_LOCUS14007</name>
</gene>
<dbReference type="EMBL" id="CAJVQC010031736">
    <property type="protein sequence ID" value="CAG8749302.1"/>
    <property type="molecule type" value="Genomic_DNA"/>
</dbReference>
<accession>A0ACA9QEI1</accession>
<organism evidence="1 2">
    <name type="scientific">Racocetra persica</name>
    <dbReference type="NCBI Taxonomy" id="160502"/>
    <lineage>
        <taxon>Eukaryota</taxon>
        <taxon>Fungi</taxon>
        <taxon>Fungi incertae sedis</taxon>
        <taxon>Mucoromycota</taxon>
        <taxon>Glomeromycotina</taxon>
        <taxon>Glomeromycetes</taxon>
        <taxon>Diversisporales</taxon>
        <taxon>Gigasporaceae</taxon>
        <taxon>Racocetra</taxon>
    </lineage>
</organism>
<comment type="caution">
    <text evidence="1">The sequence shown here is derived from an EMBL/GenBank/DDBJ whole genome shotgun (WGS) entry which is preliminary data.</text>
</comment>
<feature type="non-terminal residue" evidence="1">
    <location>
        <position position="1"/>
    </location>
</feature>